<protein>
    <recommendedName>
        <fullName evidence="3">GTP-eEF1A C-terminal domain-containing protein</fullName>
    </recommendedName>
</protein>
<reference evidence="4" key="1">
    <citation type="journal article" date="2021" name="Front. Plant Sci.">
        <title>Chromosome-Scale Genome Assembly for Chinese Sour Jujube and Insights Into Its Genome Evolution and Domestication Signature.</title>
        <authorList>
            <person name="Shen L.-Y."/>
            <person name="Luo H."/>
            <person name="Wang X.-L."/>
            <person name="Wang X.-M."/>
            <person name="Qiu X.-J."/>
            <person name="Liu H."/>
            <person name="Zhou S.-S."/>
            <person name="Jia K.-H."/>
            <person name="Nie S."/>
            <person name="Bao Y.-T."/>
            <person name="Zhang R.-G."/>
            <person name="Yun Q.-Z."/>
            <person name="Chai Y.-H."/>
            <person name="Lu J.-Y."/>
            <person name="Li Y."/>
            <person name="Zhao S.-W."/>
            <person name="Mao J.-F."/>
            <person name="Jia S.-G."/>
            <person name="Mao Y.-M."/>
        </authorList>
    </citation>
    <scope>NUCLEOTIDE SEQUENCE</scope>
    <source>
        <strain evidence="4">AT0</strain>
        <tissue evidence="4">Leaf</tissue>
    </source>
</reference>
<dbReference type="Pfam" id="PF22594">
    <property type="entry name" value="GTP-eEF1A_C"/>
    <property type="match status" value="1"/>
</dbReference>
<evidence type="ECO:0000259" key="3">
    <source>
        <dbReference type="Pfam" id="PF22594"/>
    </source>
</evidence>
<dbReference type="Gene3D" id="2.40.30.10">
    <property type="entry name" value="Translation factors"/>
    <property type="match status" value="1"/>
</dbReference>
<accession>A0A978V2X2</accession>
<feature type="domain" description="GTP-eEF1A C-terminal" evidence="3">
    <location>
        <begin position="3"/>
        <end position="35"/>
    </location>
</feature>
<organism evidence="4 5">
    <name type="scientific">Ziziphus jujuba var. spinosa</name>
    <dbReference type="NCBI Taxonomy" id="714518"/>
    <lineage>
        <taxon>Eukaryota</taxon>
        <taxon>Viridiplantae</taxon>
        <taxon>Streptophyta</taxon>
        <taxon>Embryophyta</taxon>
        <taxon>Tracheophyta</taxon>
        <taxon>Spermatophyta</taxon>
        <taxon>Magnoliopsida</taxon>
        <taxon>eudicotyledons</taxon>
        <taxon>Gunneridae</taxon>
        <taxon>Pentapetalae</taxon>
        <taxon>rosids</taxon>
        <taxon>fabids</taxon>
        <taxon>Rosales</taxon>
        <taxon>Rhamnaceae</taxon>
        <taxon>Paliureae</taxon>
        <taxon>Ziziphus</taxon>
    </lineage>
</organism>
<proteinExistence type="predicted"/>
<dbReference type="InterPro" id="IPR054696">
    <property type="entry name" value="GTP-eEF1A_C"/>
</dbReference>
<name>A0A978V2X2_ZIZJJ</name>
<evidence type="ECO:0000313" key="5">
    <source>
        <dbReference type="Proteomes" id="UP000813462"/>
    </source>
</evidence>
<dbReference type="InterPro" id="IPR009001">
    <property type="entry name" value="Transl_elong_EF1A/Init_IF2_C"/>
</dbReference>
<dbReference type="EMBL" id="JAEACU010000007">
    <property type="protein sequence ID" value="KAH7521705.1"/>
    <property type="molecule type" value="Genomic_DNA"/>
</dbReference>
<comment type="caution">
    <text evidence="4">The sequence shown here is derived from an EMBL/GenBank/DDBJ whole genome shotgun (WGS) entry which is preliminary data.</text>
</comment>
<evidence type="ECO:0000313" key="4">
    <source>
        <dbReference type="EMBL" id="KAH7521705.1"/>
    </source>
</evidence>
<dbReference type="Proteomes" id="UP000813462">
    <property type="component" value="Unassembled WGS sequence"/>
</dbReference>
<dbReference type="GO" id="GO:0005525">
    <property type="term" value="F:GTP binding"/>
    <property type="evidence" value="ECO:0007669"/>
    <property type="project" value="UniProtKB-KW"/>
</dbReference>
<sequence length="117" mass="12350">MGPTKPTDVEAFSECRPLGRFVACNRHQTVAVGVTKSVEKKEYESGANKIKRRLILNVDLLHPTLKGGADVGVGVIKSVEKKKFGYGVEGIKSAFIKIGKPLGGCSGSFTSSSSAPV</sequence>
<keyword evidence="1" id="KW-0547">Nucleotide-binding</keyword>
<dbReference type="PANTHER" id="PTHR44830:SF1">
    <property type="entry name" value="TR-TYPE G DOMAIN-CONTAINING PROTEIN"/>
    <property type="match status" value="1"/>
</dbReference>
<dbReference type="SUPFAM" id="SSF50465">
    <property type="entry name" value="EF-Tu/eEF-1alpha/eIF2-gamma C-terminal domain"/>
    <property type="match status" value="1"/>
</dbReference>
<dbReference type="PANTHER" id="PTHR44830">
    <property type="entry name" value="ELONGATION FACTOR 1 ALPHA"/>
    <property type="match status" value="1"/>
</dbReference>
<dbReference type="AlphaFoldDB" id="A0A978V2X2"/>
<keyword evidence="2" id="KW-0342">GTP-binding</keyword>
<gene>
    <name evidence="4" type="ORF">FEM48_Zijuj07G0061100</name>
</gene>
<evidence type="ECO:0000256" key="1">
    <source>
        <dbReference type="ARBA" id="ARBA00022741"/>
    </source>
</evidence>
<evidence type="ECO:0000256" key="2">
    <source>
        <dbReference type="ARBA" id="ARBA00023134"/>
    </source>
</evidence>